<evidence type="ECO:0000313" key="2">
    <source>
        <dbReference type="EMBL" id="CAA9417095.1"/>
    </source>
</evidence>
<feature type="compositionally biased region" description="Basic and acidic residues" evidence="1">
    <location>
        <begin position="1"/>
        <end position="17"/>
    </location>
</feature>
<feature type="region of interest" description="Disordered" evidence="1">
    <location>
        <begin position="1"/>
        <end position="58"/>
    </location>
</feature>
<dbReference type="AlphaFoldDB" id="A0A6J4PIU7"/>
<gene>
    <name evidence="2" type="ORF">AVDCRST_MAG01-01-2001</name>
</gene>
<feature type="compositionally biased region" description="Pro residues" evidence="1">
    <location>
        <begin position="197"/>
        <end position="208"/>
    </location>
</feature>
<feature type="region of interest" description="Disordered" evidence="1">
    <location>
        <begin position="178"/>
        <end position="208"/>
    </location>
</feature>
<feature type="non-terminal residue" evidence="2">
    <location>
        <position position="1"/>
    </location>
</feature>
<accession>A0A6J4PIU7</accession>
<feature type="region of interest" description="Disordered" evidence="1">
    <location>
        <begin position="84"/>
        <end position="149"/>
    </location>
</feature>
<feature type="non-terminal residue" evidence="2">
    <location>
        <position position="208"/>
    </location>
</feature>
<protein>
    <submittedName>
        <fullName evidence="2">Uncharacterized protein</fullName>
    </submittedName>
</protein>
<organism evidence="2">
    <name type="scientific">uncultured Rubrobacteraceae bacterium</name>
    <dbReference type="NCBI Taxonomy" id="349277"/>
    <lineage>
        <taxon>Bacteria</taxon>
        <taxon>Bacillati</taxon>
        <taxon>Actinomycetota</taxon>
        <taxon>Rubrobacteria</taxon>
        <taxon>Rubrobacterales</taxon>
        <taxon>Rubrobacteraceae</taxon>
        <taxon>environmental samples</taxon>
    </lineage>
</organism>
<feature type="compositionally biased region" description="Basic and acidic residues" evidence="1">
    <location>
        <begin position="29"/>
        <end position="43"/>
    </location>
</feature>
<name>A0A6J4PIU7_9ACTN</name>
<reference evidence="2" key="1">
    <citation type="submission" date="2020-02" db="EMBL/GenBank/DDBJ databases">
        <authorList>
            <person name="Meier V. D."/>
        </authorList>
    </citation>
    <scope>NUCLEOTIDE SEQUENCE</scope>
    <source>
        <strain evidence="2">AVDCRST_MAG01</strain>
    </source>
</reference>
<sequence length="208" mass="21839">GGDKLRSVPDGLARRDPGAGAGQHPRPHAGRDAGTGRRADLRRWGQPGAGGSLRLRGGRPLGAAGAVCRCLLCGQVRRCCVPHLPRRPGAARPGELRPAAGGIPDGPPKSLYAGRGLQRAQPQDRRVFPGVPAAVRRPRDGRHGPPTAHLWPDLRAAHPGALLRLSALLGDRRLVVEDPPEVRGRAGMAYRGRPDLPRPPPGPSGPSV</sequence>
<dbReference type="EMBL" id="CADCUW010000288">
    <property type="protein sequence ID" value="CAA9417095.1"/>
    <property type="molecule type" value="Genomic_DNA"/>
</dbReference>
<evidence type="ECO:0000256" key="1">
    <source>
        <dbReference type="SAM" id="MobiDB-lite"/>
    </source>
</evidence>
<proteinExistence type="predicted"/>